<reference evidence="4 5" key="1">
    <citation type="submission" date="2024-04" db="EMBL/GenBank/DDBJ databases">
        <authorList>
            <person name="Cremers G."/>
        </authorList>
    </citation>
    <scope>NUCLEOTIDE SEQUENCE [LARGE SCALE GENOMIC DNA]</scope>
    <source>
        <strain evidence="4">MeCH1-AG</strain>
    </source>
</reference>
<feature type="region of interest" description="Disordered" evidence="2">
    <location>
        <begin position="351"/>
        <end position="375"/>
    </location>
</feature>
<keyword evidence="1" id="KW-0732">Signal</keyword>
<dbReference type="Pfam" id="PF12849">
    <property type="entry name" value="PBP_like_2"/>
    <property type="match status" value="1"/>
</dbReference>
<evidence type="ECO:0000259" key="3">
    <source>
        <dbReference type="Pfam" id="PF12849"/>
    </source>
</evidence>
<dbReference type="Gene3D" id="3.40.190.10">
    <property type="entry name" value="Periplasmic binding protein-like II"/>
    <property type="match status" value="2"/>
</dbReference>
<gene>
    <name evidence="4" type="ORF">MECH1_V1_0532</name>
</gene>
<sequence length="375" mass="40324">MDRNVILRTIGVIAVLAAAPAGAEFQRGYVSIVGSSTVYPYLKAVGERVAKAKKIQMPLVQASGTNGGIKLFCEGLGAESPDIVATARPMRPKEQEECRSHGVGELLEMKIGYDALVLVQSKKDPPLALTRQETRKALGKWVADRTGKLVLNPYKTWKDVNPSLPATPIEVYGPPPGSGTYDALVDLLAELECKGRPWVPDGKGEATPEMLRKCRSLREDGVYIEGRENDEELAARLGETPGKVAIFDYKLLRDNANHSRAIPIDGVEPNVDTIATKAYAGSRPLFLYVKKANIDGTPGLKDYLAEMASDRAWGEKGYLKPLGLIVMPADERAIYTAEVKALGIAPIASRGGADGGAPSGRGAKRSAGHRAKSHR</sequence>
<evidence type="ECO:0000313" key="4">
    <source>
        <dbReference type="EMBL" id="CAL1239308.1"/>
    </source>
</evidence>
<dbReference type="SUPFAM" id="SSF53850">
    <property type="entry name" value="Periplasmic binding protein-like II"/>
    <property type="match status" value="1"/>
</dbReference>
<dbReference type="RefSeq" id="WP_348758884.1">
    <property type="nucleotide sequence ID" value="NZ_OZ026884.1"/>
</dbReference>
<feature type="domain" description="PBP" evidence="3">
    <location>
        <begin position="20"/>
        <end position="311"/>
    </location>
</feature>
<dbReference type="PANTHER" id="PTHR30570:SF1">
    <property type="entry name" value="PHOSPHATE-BINDING PROTEIN PSTS"/>
    <property type="match status" value="1"/>
</dbReference>
<dbReference type="InterPro" id="IPR024370">
    <property type="entry name" value="PBP_domain"/>
</dbReference>
<dbReference type="InterPro" id="IPR050811">
    <property type="entry name" value="Phosphate_ABC_transporter"/>
</dbReference>
<evidence type="ECO:0000256" key="2">
    <source>
        <dbReference type="SAM" id="MobiDB-lite"/>
    </source>
</evidence>
<dbReference type="EMBL" id="OZ026884">
    <property type="protein sequence ID" value="CAL1239308.1"/>
    <property type="molecule type" value="Genomic_DNA"/>
</dbReference>
<name>A0ABP1C532_9GAMM</name>
<evidence type="ECO:0000256" key="1">
    <source>
        <dbReference type="ARBA" id="ARBA00022729"/>
    </source>
</evidence>
<accession>A0ABP1C532</accession>
<dbReference type="PANTHER" id="PTHR30570">
    <property type="entry name" value="PERIPLASMIC PHOSPHATE BINDING COMPONENT OF PHOSPHATE ABC TRANSPORTER"/>
    <property type="match status" value="1"/>
</dbReference>
<evidence type="ECO:0000313" key="5">
    <source>
        <dbReference type="Proteomes" id="UP001497493"/>
    </source>
</evidence>
<proteinExistence type="predicted"/>
<organism evidence="4 5">
    <name type="scientific">Candidatus Methylocalor cossyra</name>
    <dbReference type="NCBI Taxonomy" id="3108543"/>
    <lineage>
        <taxon>Bacteria</taxon>
        <taxon>Pseudomonadati</taxon>
        <taxon>Pseudomonadota</taxon>
        <taxon>Gammaproteobacteria</taxon>
        <taxon>Methylococcales</taxon>
        <taxon>Methylococcaceae</taxon>
        <taxon>Candidatus Methylocalor</taxon>
    </lineage>
</organism>
<keyword evidence="5" id="KW-1185">Reference proteome</keyword>
<protein>
    <submittedName>
        <fullName evidence="4">Phosphate ABC transporter, periplasmic phosphate-binding protein PstS (TC 3.A.1.7.1)</fullName>
    </submittedName>
</protein>
<feature type="compositionally biased region" description="Basic residues" evidence="2">
    <location>
        <begin position="362"/>
        <end position="375"/>
    </location>
</feature>
<dbReference type="Proteomes" id="UP001497493">
    <property type="component" value="Chromosome"/>
</dbReference>